<dbReference type="PROSITE" id="PS00497">
    <property type="entry name" value="TYROSINASE_1"/>
    <property type="match status" value="1"/>
</dbReference>
<feature type="binding site" evidence="7">
    <location>
        <position position="341"/>
    </location>
    <ligand>
        <name>Cu cation</name>
        <dbReference type="ChEBI" id="CHEBI:23378"/>
        <label>B</label>
    </ligand>
</feature>
<dbReference type="GO" id="GO:0046148">
    <property type="term" value="P:pigment biosynthetic process"/>
    <property type="evidence" value="ECO:0007669"/>
    <property type="project" value="InterPro"/>
</dbReference>
<evidence type="ECO:0000256" key="7">
    <source>
        <dbReference type="PIRSR" id="PIRSR000290-1"/>
    </source>
</evidence>
<evidence type="ECO:0000256" key="8">
    <source>
        <dbReference type="PIRSR" id="PIRSR000290-2"/>
    </source>
</evidence>
<keyword evidence="5 7" id="KW-0186">Copper</keyword>
<evidence type="ECO:0000259" key="12">
    <source>
        <dbReference type="PROSITE" id="PS00498"/>
    </source>
</evidence>
<keyword evidence="6 8" id="KW-1015">Disulfide bond</keyword>
<keyword evidence="4 13" id="KW-0560">Oxidoreductase</keyword>
<feature type="binding site" evidence="7">
    <location>
        <position position="345"/>
    </location>
    <ligand>
        <name>Cu cation</name>
        <dbReference type="ChEBI" id="CHEBI:23378"/>
        <label>B</label>
    </ligand>
</feature>
<reference evidence="13" key="2">
    <citation type="journal article" date="2014" name="PLoS ONE">
        <title>Structural Diversity in the Dandelion (Taraxacum officinale) Polyphenol Oxidase Family Results in Different Responses to Model Substrates.</title>
        <authorList>
            <person name="Dirks-Hofmeister M.E."/>
            <person name="Singh R."/>
            <person name="Leufken C.M."/>
            <person name="Inlow J.K."/>
            <person name="Moerschbacher B.M."/>
        </authorList>
    </citation>
    <scope>NUCLEOTIDE SEQUENCE</scope>
</reference>
<dbReference type="InterPro" id="IPR002227">
    <property type="entry name" value="Tyrosinase_Cu-bd"/>
</dbReference>
<evidence type="ECO:0000259" key="11">
    <source>
        <dbReference type="PROSITE" id="PS00497"/>
    </source>
</evidence>
<dbReference type="Pfam" id="PF12143">
    <property type="entry name" value="PPO1_KFDV"/>
    <property type="match status" value="1"/>
</dbReference>
<evidence type="ECO:0000256" key="3">
    <source>
        <dbReference type="ARBA" id="ARBA00022784"/>
    </source>
</evidence>
<dbReference type="PRINTS" id="PR00092">
    <property type="entry name" value="TYROSINASE"/>
</dbReference>
<evidence type="ECO:0000256" key="4">
    <source>
        <dbReference type="ARBA" id="ARBA00023002"/>
    </source>
</evidence>
<dbReference type="PROSITE" id="PS00498">
    <property type="entry name" value="TYROSINASE_2"/>
    <property type="match status" value="1"/>
</dbReference>
<feature type="disulfide bond" evidence="8">
    <location>
        <begin position="117"/>
        <end position="181"/>
    </location>
</feature>
<feature type="region of interest" description="Disordered" evidence="10">
    <location>
        <begin position="8"/>
        <end position="34"/>
    </location>
</feature>
<protein>
    <submittedName>
        <fullName evidence="13">Polyphenol oxidase</fullName>
        <ecNumber evidence="13">1.10.3.2</ecNumber>
    </submittedName>
</protein>
<name>U3UB86_TAROF</name>
<feature type="domain" description="Tyrosinase copper-binding" evidence="11">
    <location>
        <begin position="203"/>
        <end position="220"/>
    </location>
</feature>
<evidence type="ECO:0000256" key="9">
    <source>
        <dbReference type="PIRSR" id="PIRSR000290-3"/>
    </source>
</evidence>
<evidence type="ECO:0000256" key="5">
    <source>
        <dbReference type="ARBA" id="ARBA00023008"/>
    </source>
</evidence>
<dbReference type="AlphaFoldDB" id="U3UB86"/>
<feature type="disulfide bond" evidence="8">
    <location>
        <begin position="99"/>
        <end position="118"/>
    </location>
</feature>
<comment type="cofactor">
    <cofactor evidence="7">
        <name>Cu(2+)</name>
        <dbReference type="ChEBI" id="CHEBI:29036"/>
    </cofactor>
    <text evidence="7">Binds 2 copper ions per subunit.</text>
</comment>
<dbReference type="GO" id="GO:0046872">
    <property type="term" value="F:metal ion binding"/>
    <property type="evidence" value="ECO:0007669"/>
    <property type="project" value="UniProtKB-KW"/>
</dbReference>
<dbReference type="Pfam" id="PF00264">
    <property type="entry name" value="Tyrosinase"/>
    <property type="match status" value="1"/>
</dbReference>
<dbReference type="GO" id="GO:0004097">
    <property type="term" value="F:catechol oxidase activity"/>
    <property type="evidence" value="ECO:0007669"/>
    <property type="project" value="InterPro"/>
</dbReference>
<keyword evidence="13" id="KW-0150">Chloroplast</keyword>
<dbReference type="EMBL" id="HE601541">
    <property type="protein sequence ID" value="CCD61123.1"/>
    <property type="molecule type" value="Genomic_DNA"/>
</dbReference>
<evidence type="ECO:0000256" key="10">
    <source>
        <dbReference type="SAM" id="MobiDB-lite"/>
    </source>
</evidence>
<gene>
    <name evidence="13" type="primary">ppo-7</name>
</gene>
<dbReference type="InterPro" id="IPR022740">
    <property type="entry name" value="Polyphenol_oxidase_C"/>
</dbReference>
<dbReference type="PANTHER" id="PTHR11474:SF97">
    <property type="entry name" value="CATECHOL OXIDASE"/>
    <property type="match status" value="1"/>
</dbReference>
<sequence length="610" mass="67965">MASLQLLTTFTTTATPRKPPNPTSSRRSKTYPKQTHRFKVSCNVAKDDNENLLLVPESQKLILNVDRRNLLLGLGGAGLYTSLPAAFAAPITTPDISTCIPSESGFNTEDSVRSNQCCPPATSSTIPKEFVFPKDTTTRIRPAAHRATPEYVAKYKAAIQAMRDLPDDHPHSFVSQAKIHCAYCNGGYTQVASGFPDKMLQVHNSWLFFPFHRWYLYFYERILGKLIDDPTFALPYWNWDHPAGMTLPAFFETDGKRNPVFDAYRNVTHVTPAAIVDLDYNGSDSGAPCLQQINTNLTAMYKQMVSNAADPLSFFGGVYKAGDDPFGNGDPSVGSVEAGCHTAVHRWVGNPRMMNTEDMGNFYSAGYDPAFYVHHANVDRMWKVWKDLGIPGHSEPTDPDWLNASFVFYDENEQLVRVYNKDCVNLENLKYDYELSPLPWLKNRPVPHTPKPVDNAAKPAIKLPEVKFPVKLDKTVKVYVKRPVKKRGKAEKDKVSEQLVLKGIKFNSTKFVKVDVFVNDQDDAPAILPSESEFVGSFAQLPHGRSGRGRGRGHGHSELMTSAARFGLTELLEDIGAEDDEYILVTLVPKAGSEDVTVEEITVELVPVNP</sequence>
<feature type="binding site" evidence="7">
    <location>
        <position position="212"/>
    </location>
    <ligand>
        <name>Cu cation</name>
        <dbReference type="ChEBI" id="CHEBI:23378"/>
        <label>A</label>
    </ligand>
</feature>
<dbReference type="InterPro" id="IPR022739">
    <property type="entry name" value="Polyphenol_oxidase_cen"/>
</dbReference>
<dbReference type="PIRSF" id="PIRSF000290">
    <property type="entry name" value="PPO_plant"/>
    <property type="match status" value="1"/>
</dbReference>
<dbReference type="PANTHER" id="PTHR11474">
    <property type="entry name" value="TYROSINASE FAMILY MEMBER"/>
    <property type="match status" value="1"/>
</dbReference>
<feature type="binding site" evidence="7">
    <location>
        <position position="375"/>
    </location>
    <ligand>
        <name>Cu cation</name>
        <dbReference type="ChEBI" id="CHEBI:23378"/>
        <label>B</label>
    </ligand>
</feature>
<feature type="binding site" evidence="7">
    <location>
        <position position="203"/>
    </location>
    <ligand>
        <name>Cu cation</name>
        <dbReference type="ChEBI" id="CHEBI:23378"/>
        <label>A</label>
    </ligand>
</feature>
<dbReference type="InterPro" id="IPR008922">
    <property type="entry name" value="Di-copper_centre_dom_sf"/>
</dbReference>
<dbReference type="GO" id="GO:0052716">
    <property type="term" value="F:hydroquinone:oxygen oxidoreductase activity"/>
    <property type="evidence" value="ECO:0007669"/>
    <property type="project" value="UniProtKB-EC"/>
</dbReference>
<accession>U3UB86</accession>
<evidence type="ECO:0000256" key="2">
    <source>
        <dbReference type="ARBA" id="ARBA00022723"/>
    </source>
</evidence>
<dbReference type="Pfam" id="PF12142">
    <property type="entry name" value="PPO1_DWL"/>
    <property type="match status" value="1"/>
</dbReference>
<geneLocation type="chloroplast" evidence="13"/>
<evidence type="ECO:0000256" key="6">
    <source>
        <dbReference type="ARBA" id="ARBA00023157"/>
    </source>
</evidence>
<reference evidence="13" key="1">
    <citation type="submission" date="2011-09" db="EMBL/GenBank/DDBJ databases">
        <authorList>
            <person name="Dirks M."/>
        </authorList>
    </citation>
    <scope>NUCLEOTIDE SEQUENCE</scope>
</reference>
<dbReference type="InterPro" id="IPR050316">
    <property type="entry name" value="Tyrosinase/Hemocyanin"/>
</dbReference>
<keyword evidence="3" id="KW-0883">Thioether bond</keyword>
<comment type="similarity">
    <text evidence="1">Belongs to the tyrosinase family.</text>
</comment>
<dbReference type="SUPFAM" id="SSF48056">
    <property type="entry name" value="Di-copper centre-containing domain"/>
    <property type="match status" value="1"/>
</dbReference>
<evidence type="ECO:0000256" key="1">
    <source>
        <dbReference type="ARBA" id="ARBA00009928"/>
    </source>
</evidence>
<organism evidence="13">
    <name type="scientific">Taraxacum officinale</name>
    <name type="common">Common dandelion</name>
    <name type="synonym">Leontodon taraxacum</name>
    <dbReference type="NCBI Taxonomy" id="50225"/>
    <lineage>
        <taxon>Eukaryota</taxon>
        <taxon>Viridiplantae</taxon>
        <taxon>Streptophyta</taxon>
        <taxon>Embryophyta</taxon>
        <taxon>Tracheophyta</taxon>
        <taxon>Spermatophyta</taxon>
        <taxon>Magnoliopsida</taxon>
        <taxon>eudicotyledons</taxon>
        <taxon>Gunneridae</taxon>
        <taxon>Pentapetalae</taxon>
        <taxon>asterids</taxon>
        <taxon>campanulids</taxon>
        <taxon>Asterales</taxon>
        <taxon>Asteraceae</taxon>
        <taxon>Cichorioideae</taxon>
        <taxon>Cichorieae</taxon>
        <taxon>Crepidinae</taxon>
        <taxon>Taraxacum</taxon>
    </lineage>
</organism>
<dbReference type="InterPro" id="IPR016213">
    <property type="entry name" value="Polyphenol_oxidase"/>
</dbReference>
<feature type="cross-link" description="2'-(S-cysteinyl)-histidine (Cys-His)" evidence="9">
    <location>
        <begin position="184"/>
        <end position="203"/>
    </location>
</feature>
<keyword evidence="13" id="KW-0934">Plastid</keyword>
<feature type="binding site" evidence="7">
    <location>
        <position position="180"/>
    </location>
    <ligand>
        <name>Cu cation</name>
        <dbReference type="ChEBI" id="CHEBI:23378"/>
        <label>A</label>
    </ligand>
</feature>
<evidence type="ECO:0000313" key="13">
    <source>
        <dbReference type="EMBL" id="CCD61123.1"/>
    </source>
</evidence>
<dbReference type="EC" id="1.10.3.2" evidence="13"/>
<feature type="domain" description="Tyrosinase copper-binding" evidence="12">
    <location>
        <begin position="368"/>
        <end position="379"/>
    </location>
</feature>
<dbReference type="Gene3D" id="1.10.1280.10">
    <property type="entry name" value="Di-copper center containing domain from catechol oxidase"/>
    <property type="match status" value="1"/>
</dbReference>
<keyword evidence="2 7" id="KW-0479">Metal-binding</keyword>
<proteinExistence type="inferred from homology"/>